<dbReference type="PANTHER" id="PTHR45655:SF2">
    <property type="entry name" value="GUANYLATE CYCLASE SOLUBLE SUBUNIT BETA-1"/>
    <property type="match status" value="1"/>
</dbReference>
<dbReference type="HOGENOM" id="CLU_011614_4_0_1"/>
<dbReference type="InterPro" id="IPR024096">
    <property type="entry name" value="NO_sig/Golgi_transp_ligand-bd"/>
</dbReference>
<dbReference type="GO" id="GO:0019934">
    <property type="term" value="P:cGMP-mediated signaling"/>
    <property type="evidence" value="ECO:0007669"/>
    <property type="project" value="TreeGrafter"/>
</dbReference>
<evidence type="ECO:0000313" key="20">
    <source>
        <dbReference type="Proteomes" id="UP000030746"/>
    </source>
</evidence>
<dbReference type="InterPro" id="IPR011644">
    <property type="entry name" value="Heme_NO-bd"/>
</dbReference>
<keyword evidence="20" id="KW-1185">Reference proteome</keyword>
<dbReference type="OrthoDB" id="6127067at2759"/>
<dbReference type="FunFam" id="3.30.70.1230:FF:000005">
    <property type="entry name" value="Guanylate cyclase soluble subunit beta-1"/>
    <property type="match status" value="1"/>
</dbReference>
<keyword evidence="6" id="KW-0349">Heme</keyword>
<keyword evidence="5" id="KW-0963">Cytoplasm</keyword>
<dbReference type="GO" id="GO:0008074">
    <property type="term" value="C:guanylate cyclase complex, soluble"/>
    <property type="evidence" value="ECO:0007669"/>
    <property type="project" value="TreeGrafter"/>
</dbReference>
<dbReference type="CTD" id="20230731"/>
<dbReference type="GeneID" id="20230731"/>
<keyword evidence="8" id="KW-0547">Nucleotide-binding</keyword>
<dbReference type="PROSITE" id="PS00452">
    <property type="entry name" value="GUANYLATE_CYCLASE_1"/>
    <property type="match status" value="1"/>
</dbReference>
<keyword evidence="10" id="KW-0342">GTP-binding</keyword>
<dbReference type="InterPro" id="IPR001054">
    <property type="entry name" value="A/G_cyclase"/>
</dbReference>
<feature type="non-terminal residue" evidence="19">
    <location>
        <position position="1"/>
    </location>
</feature>
<dbReference type="Pfam" id="PF07700">
    <property type="entry name" value="HNOB"/>
    <property type="match status" value="1"/>
</dbReference>
<accession>V4CJ11</accession>
<evidence type="ECO:0000259" key="18">
    <source>
        <dbReference type="PROSITE" id="PS50125"/>
    </source>
</evidence>
<keyword evidence="11 17" id="KW-0456">Lyase</keyword>
<keyword evidence="12" id="KW-0141">cGMP biosynthesis</keyword>
<dbReference type="Gene3D" id="3.30.70.1230">
    <property type="entry name" value="Nucleotide cyclase"/>
    <property type="match status" value="1"/>
</dbReference>
<evidence type="ECO:0000256" key="13">
    <source>
        <dbReference type="ARBA" id="ARBA00037442"/>
    </source>
</evidence>
<dbReference type="Gene3D" id="3.30.450.260">
    <property type="entry name" value="Haem NO binding associated domain"/>
    <property type="match status" value="1"/>
</dbReference>
<dbReference type="SUPFAM" id="SSF55073">
    <property type="entry name" value="Nucleotide cyclase"/>
    <property type="match status" value="1"/>
</dbReference>
<evidence type="ECO:0000256" key="6">
    <source>
        <dbReference type="ARBA" id="ARBA00022617"/>
    </source>
</evidence>
<dbReference type="InterPro" id="IPR042463">
    <property type="entry name" value="HNOB_dom_associated_sf"/>
</dbReference>
<reference evidence="19 20" key="1">
    <citation type="journal article" date="2013" name="Nature">
        <title>Insights into bilaterian evolution from three spiralian genomes.</title>
        <authorList>
            <person name="Simakov O."/>
            <person name="Marletaz F."/>
            <person name="Cho S.J."/>
            <person name="Edsinger-Gonzales E."/>
            <person name="Havlak P."/>
            <person name="Hellsten U."/>
            <person name="Kuo D.H."/>
            <person name="Larsson T."/>
            <person name="Lv J."/>
            <person name="Arendt D."/>
            <person name="Savage R."/>
            <person name="Osoegawa K."/>
            <person name="de Jong P."/>
            <person name="Grimwood J."/>
            <person name="Chapman J.A."/>
            <person name="Shapiro H."/>
            <person name="Aerts A."/>
            <person name="Otillar R.P."/>
            <person name="Terry A.Y."/>
            <person name="Boore J.L."/>
            <person name="Grigoriev I.V."/>
            <person name="Lindberg D.R."/>
            <person name="Seaver E.C."/>
            <person name="Weisblat D.A."/>
            <person name="Putnam N.H."/>
            <person name="Rokhsar D.S."/>
        </authorList>
    </citation>
    <scope>NUCLEOTIDE SEQUENCE [LARGE SCALE GENOMIC DNA]</scope>
</reference>
<organism evidence="19 20">
    <name type="scientific">Lottia gigantea</name>
    <name type="common">Giant owl limpet</name>
    <dbReference type="NCBI Taxonomy" id="225164"/>
    <lineage>
        <taxon>Eukaryota</taxon>
        <taxon>Metazoa</taxon>
        <taxon>Spiralia</taxon>
        <taxon>Lophotrochozoa</taxon>
        <taxon>Mollusca</taxon>
        <taxon>Gastropoda</taxon>
        <taxon>Patellogastropoda</taxon>
        <taxon>Lottioidea</taxon>
        <taxon>Lottiidae</taxon>
        <taxon>Lottia</taxon>
    </lineage>
</organism>
<gene>
    <name evidence="19" type="ORF">LOTGIDRAFT_111502</name>
</gene>
<dbReference type="KEGG" id="lgi:LOTGIDRAFT_111502"/>
<dbReference type="RefSeq" id="XP_009047343.1">
    <property type="nucleotide sequence ID" value="XM_009049095.1"/>
</dbReference>
<evidence type="ECO:0000313" key="19">
    <source>
        <dbReference type="EMBL" id="ESP02185.1"/>
    </source>
</evidence>
<dbReference type="CDD" id="cd07302">
    <property type="entry name" value="CHD"/>
    <property type="match status" value="1"/>
</dbReference>
<dbReference type="PANTHER" id="PTHR45655">
    <property type="entry name" value="GUANYLATE CYCLASE SOLUBLE SUBUNIT BETA-2"/>
    <property type="match status" value="1"/>
</dbReference>
<evidence type="ECO:0000256" key="15">
    <source>
        <dbReference type="ARBA" id="ARBA00041698"/>
    </source>
</evidence>
<dbReference type="Pfam" id="PF07701">
    <property type="entry name" value="HNOBA"/>
    <property type="match status" value="1"/>
</dbReference>
<dbReference type="AlphaFoldDB" id="V4CJ11"/>
<sequence>QYGFVNHALELLVLRNFGEETWEKIKKEALLEMDGSFLVRSIYDDDVSYNLVGAASKVLNTPAGDILEMFGVMFFQFCEESGYDKILKVLGGTTKDFLQNLDALHDHLATIYPGMNAPSFRCSERDSDGATILHYYSERPGLERIVIGIVKTVAKRLHDSEVELELIQDKEDCGHVQFIIHEKSTAKNAIDTKNECFEHMLSVEPKISPSSFCRLFPFHIMFDENLIIRQAGNSFIRVLPNTIDNKKITDLFEMIRPQMDFNFDNILSHINTIYVLRTKVNVVDLDALEGDTLPTQDTSKMRLKGQMIYVKEAGCMLFLCSPSVINLDDLCRRGLYLSDIPLHDATRDLVLLSEQFEAEYKLTQKLEILTDKLKQTHRELATEKAKTDRLMYSILPPSVANKLRHQQPVVAEKHNNVTLMFSGILGFNEFCAKNSEGLGAMRIVHMLNTVYSKFDVLIDPATNPNIYKVETVGDKYMAASGLPEPCDDHARCIALLALNMMDISRSLKDPDGNQIVITIGIHSGPVVTGVIGKKMPRYCLFGNTVNITSRTETTGVKGKINVSETAFGFLNKTVCHDPRFLFEYRGEIPMKGRPQPMKCWYLSWKAEEETSDFTKGCFRRTTATCDL</sequence>
<comment type="function">
    <text evidence="13">Mediates responses to nitric oxide (NO) by catalyzing the biosynthesis of the signaling molecule cGMP.</text>
</comment>
<evidence type="ECO:0000256" key="5">
    <source>
        <dbReference type="ARBA" id="ARBA00022490"/>
    </source>
</evidence>
<protein>
    <recommendedName>
        <fullName evidence="14">Guanylate cyclase soluble subunit beta-1</fullName>
        <ecNumber evidence="4">4.6.1.2</ecNumber>
    </recommendedName>
    <alternativeName>
        <fullName evidence="15">Guanylate cyclase soluble subunit beta-3</fullName>
    </alternativeName>
    <alternativeName>
        <fullName evidence="16">Soluble guanylate cyclase small subunit</fullName>
    </alternativeName>
</protein>
<dbReference type="Gene3D" id="6.10.250.780">
    <property type="match status" value="1"/>
</dbReference>
<keyword evidence="7" id="KW-0479">Metal-binding</keyword>
<comment type="subcellular location">
    <subcellularLocation>
        <location evidence="3">Cytoplasm</location>
    </subcellularLocation>
</comment>
<dbReference type="GO" id="GO:0005525">
    <property type="term" value="F:GTP binding"/>
    <property type="evidence" value="ECO:0007669"/>
    <property type="project" value="UniProtKB-KW"/>
</dbReference>
<name>V4CJ11_LOTGI</name>
<dbReference type="EC" id="4.6.1.2" evidence="4"/>
<dbReference type="EMBL" id="KB200329">
    <property type="protein sequence ID" value="ESP02185.1"/>
    <property type="molecule type" value="Genomic_DNA"/>
</dbReference>
<comment type="cofactor">
    <cofactor evidence="2">
        <name>heme</name>
        <dbReference type="ChEBI" id="CHEBI:30413"/>
    </cofactor>
</comment>
<evidence type="ECO:0000256" key="17">
    <source>
        <dbReference type="RuleBase" id="RU000405"/>
    </source>
</evidence>
<dbReference type="Gene3D" id="3.90.1520.10">
    <property type="entry name" value="H-NOX domain"/>
    <property type="match status" value="1"/>
</dbReference>
<dbReference type="SMART" id="SM00044">
    <property type="entry name" value="CYCc"/>
    <property type="match status" value="1"/>
</dbReference>
<comment type="catalytic activity">
    <reaction evidence="1">
        <text>GTP = 3',5'-cyclic GMP + diphosphate</text>
        <dbReference type="Rhea" id="RHEA:13665"/>
        <dbReference type="ChEBI" id="CHEBI:33019"/>
        <dbReference type="ChEBI" id="CHEBI:37565"/>
        <dbReference type="ChEBI" id="CHEBI:57746"/>
        <dbReference type="EC" id="4.6.1.2"/>
    </reaction>
</comment>
<evidence type="ECO:0000256" key="14">
    <source>
        <dbReference type="ARBA" id="ARBA00039698"/>
    </source>
</evidence>
<dbReference type="PROSITE" id="PS50125">
    <property type="entry name" value="GUANYLATE_CYCLASE_2"/>
    <property type="match status" value="1"/>
</dbReference>
<evidence type="ECO:0000256" key="16">
    <source>
        <dbReference type="ARBA" id="ARBA00043208"/>
    </source>
</evidence>
<evidence type="ECO:0000256" key="8">
    <source>
        <dbReference type="ARBA" id="ARBA00022741"/>
    </source>
</evidence>
<dbReference type="InterPro" id="IPR038158">
    <property type="entry name" value="H-NOX_domain_sf"/>
</dbReference>
<proteinExistence type="inferred from homology"/>
<comment type="similarity">
    <text evidence="17">Belongs to the adenylyl cyclase class-4/guanylyl cyclase family.</text>
</comment>
<evidence type="ECO:0000256" key="9">
    <source>
        <dbReference type="ARBA" id="ARBA00023004"/>
    </source>
</evidence>
<dbReference type="FunFam" id="3.30.450.260:FF:000001">
    <property type="entry name" value="guanylate cyclase soluble subunit beta-1 isoform X1"/>
    <property type="match status" value="1"/>
</dbReference>
<evidence type="ECO:0000256" key="3">
    <source>
        <dbReference type="ARBA" id="ARBA00004496"/>
    </source>
</evidence>
<dbReference type="GO" id="GO:0070482">
    <property type="term" value="P:response to oxygen levels"/>
    <property type="evidence" value="ECO:0007669"/>
    <property type="project" value="TreeGrafter"/>
</dbReference>
<evidence type="ECO:0000256" key="1">
    <source>
        <dbReference type="ARBA" id="ARBA00001436"/>
    </source>
</evidence>
<dbReference type="GO" id="GO:0004383">
    <property type="term" value="F:guanylate cyclase activity"/>
    <property type="evidence" value="ECO:0007669"/>
    <property type="project" value="UniProtKB-EC"/>
</dbReference>
<dbReference type="OMA" id="SHARCIG"/>
<dbReference type="InterPro" id="IPR018297">
    <property type="entry name" value="A/G_cyclase_CS"/>
</dbReference>
<dbReference type="InterPro" id="IPR011645">
    <property type="entry name" value="HNOB_dom_associated"/>
</dbReference>
<evidence type="ECO:0000256" key="11">
    <source>
        <dbReference type="ARBA" id="ARBA00023239"/>
    </source>
</evidence>
<dbReference type="FunFam" id="3.90.1520.10:FF:000001">
    <property type="entry name" value="Guanylate cyclase soluble subunit beta-1"/>
    <property type="match status" value="1"/>
</dbReference>
<dbReference type="Proteomes" id="UP000030746">
    <property type="component" value="Unassembled WGS sequence"/>
</dbReference>
<evidence type="ECO:0000256" key="2">
    <source>
        <dbReference type="ARBA" id="ARBA00001971"/>
    </source>
</evidence>
<evidence type="ECO:0000256" key="10">
    <source>
        <dbReference type="ARBA" id="ARBA00023134"/>
    </source>
</evidence>
<keyword evidence="9" id="KW-0408">Iron</keyword>
<feature type="domain" description="Guanylate cyclase" evidence="18">
    <location>
        <begin position="418"/>
        <end position="552"/>
    </location>
</feature>
<dbReference type="Pfam" id="PF00211">
    <property type="entry name" value="Guanylate_cyc"/>
    <property type="match status" value="1"/>
</dbReference>
<evidence type="ECO:0000256" key="7">
    <source>
        <dbReference type="ARBA" id="ARBA00022723"/>
    </source>
</evidence>
<dbReference type="InterPro" id="IPR029787">
    <property type="entry name" value="Nucleotide_cyclase"/>
</dbReference>
<dbReference type="GO" id="GO:0020037">
    <property type="term" value="F:heme binding"/>
    <property type="evidence" value="ECO:0007669"/>
    <property type="project" value="InterPro"/>
</dbReference>
<evidence type="ECO:0000256" key="4">
    <source>
        <dbReference type="ARBA" id="ARBA00012202"/>
    </source>
</evidence>
<dbReference type="STRING" id="225164.V4CJ11"/>
<dbReference type="GO" id="GO:0046872">
    <property type="term" value="F:metal ion binding"/>
    <property type="evidence" value="ECO:0007669"/>
    <property type="project" value="UniProtKB-KW"/>
</dbReference>
<evidence type="ECO:0000256" key="12">
    <source>
        <dbReference type="ARBA" id="ARBA00023293"/>
    </source>
</evidence>
<dbReference type="SUPFAM" id="SSF111126">
    <property type="entry name" value="Ligand-binding domain in the NO signalling and Golgi transport"/>
    <property type="match status" value="1"/>
</dbReference>